<gene>
    <name evidence="4" type="ORF">SULA_2562</name>
    <name evidence="2" type="ORF">SULB_2564</name>
    <name evidence="3" type="ORF">SULC_2559</name>
    <name evidence="5" type="ORF">SULG_13010</name>
    <name evidence="6" type="ORF">SULH_13010</name>
    <name evidence="7" type="ORF">SULI_13010</name>
    <name evidence="8" type="ORF">SULM_13000</name>
    <name evidence="9" type="ORF">SULN_12990</name>
    <name evidence="10" type="ORF">SULO_13010</name>
    <name evidence="11" type="ORF">SULZ_13040</name>
</gene>
<evidence type="ECO:0000256" key="1">
    <source>
        <dbReference type="SAM" id="Phobius"/>
    </source>
</evidence>
<dbReference type="Proteomes" id="UP000267993">
    <property type="component" value="Chromosome"/>
</dbReference>
<dbReference type="EMBL" id="CP033235">
    <property type="protein sequence ID" value="AZF69144.1"/>
    <property type="molecule type" value="Genomic_DNA"/>
</dbReference>
<dbReference type="Proteomes" id="UP000273443">
    <property type="component" value="Chromosome"/>
</dbReference>
<proteinExistence type="predicted"/>
<dbReference type="Proteomes" id="UP000278715">
    <property type="component" value="Chromosome"/>
</dbReference>
<evidence type="ECO:0000313" key="5">
    <source>
        <dbReference type="EMBL" id="AZF69144.1"/>
    </source>
</evidence>
<evidence type="ECO:0000313" key="21">
    <source>
        <dbReference type="Proteomes" id="UP000282269"/>
    </source>
</evidence>
<reference evidence="2" key="3">
    <citation type="submission" date="2018-10" db="EMBL/GenBank/DDBJ databases">
        <authorList>
            <person name="McCarthy S."/>
            <person name="Gradnigo J."/>
            <person name="Johnson T."/>
            <person name="Payne S."/>
            <person name="Lipzen A."/>
            <person name="Schackwitz W."/>
            <person name="Martin J."/>
            <person name="Moriyama E."/>
            <person name="Blum P."/>
        </authorList>
    </citation>
    <scope>NUCLEOTIDE SEQUENCE</scope>
    <source>
        <strain evidence="2">SARC-B</strain>
        <strain evidence="3">SARC-C</strain>
        <strain evidence="4">SULA</strain>
    </source>
</reference>
<dbReference type="Proteomes" id="UP000269431">
    <property type="component" value="Chromosome"/>
</dbReference>
<dbReference type="EMBL" id="CP033241">
    <property type="protein sequence ID" value="AZF84809.1"/>
    <property type="molecule type" value="Genomic_DNA"/>
</dbReference>
<evidence type="ECO:0000313" key="3">
    <source>
        <dbReference type="EMBL" id="AKA77374.1"/>
    </source>
</evidence>
<dbReference type="AlphaFoldDB" id="A0A0E3K973"/>
<evidence type="ECO:0000313" key="20">
    <source>
        <dbReference type="Proteomes" id="UP000278715"/>
    </source>
</evidence>
<dbReference type="Proteomes" id="UP000275843">
    <property type="component" value="Chromosome"/>
</dbReference>
<reference evidence="12 13" key="1">
    <citation type="journal article" date="2015" name="Genome Announc.">
        <title>Complete Genome Sequence of Sulfolobus solfataricus Strain 98/2 and Evolved Derivatives.</title>
        <authorList>
            <person name="McCarthy S."/>
            <person name="Gradnigo J."/>
            <person name="Johnson T."/>
            <person name="Payne S."/>
            <person name="Lipzen A."/>
            <person name="Martin J."/>
            <person name="Schackwitz W."/>
            <person name="Moriyama E."/>
            <person name="Blum P."/>
        </authorList>
    </citation>
    <scope>NUCLEOTIDE SEQUENCE [LARGE SCALE GENOMIC DNA]</scope>
    <source>
        <strain evidence="12">98/2 SULC</strain>
        <strain evidence="2">SARC-B</strain>
        <strain evidence="3">SARC-C</strain>
        <strain evidence="4 14">SULA</strain>
        <strain evidence="13">SULB</strain>
    </source>
</reference>
<dbReference type="RefSeq" id="WP_009992442.1">
    <property type="nucleotide sequence ID" value="NZ_CP011055.2"/>
</dbReference>
<evidence type="ECO:0000313" key="17">
    <source>
        <dbReference type="Proteomes" id="UP000273194"/>
    </source>
</evidence>
<dbReference type="EMBL" id="CP033237">
    <property type="protein sequence ID" value="AZF74384.1"/>
    <property type="molecule type" value="Genomic_DNA"/>
</dbReference>
<dbReference type="Proteomes" id="UP000273194">
    <property type="component" value="Chromosome"/>
</dbReference>
<evidence type="ECO:0000313" key="2">
    <source>
        <dbReference type="EMBL" id="AKA74680.1"/>
    </source>
</evidence>
<dbReference type="EMBL" id="CP033239">
    <property type="protein sequence ID" value="AZF79612.1"/>
    <property type="molecule type" value="Genomic_DNA"/>
</dbReference>
<keyword evidence="1" id="KW-1133">Transmembrane helix</keyword>
<evidence type="ECO:0000313" key="12">
    <source>
        <dbReference type="Proteomes" id="UP000033057"/>
    </source>
</evidence>
<evidence type="ECO:0000313" key="16">
    <source>
        <dbReference type="Proteomes" id="UP000269431"/>
    </source>
</evidence>
<dbReference type="EMBL" id="CP033240">
    <property type="protein sequence ID" value="AZF82217.1"/>
    <property type="molecule type" value="Genomic_DNA"/>
</dbReference>
<evidence type="ECO:0000313" key="4">
    <source>
        <dbReference type="EMBL" id="AKA80065.1"/>
    </source>
</evidence>
<dbReference type="Proteomes" id="UP000033106">
    <property type="component" value="Chromosome"/>
</dbReference>
<dbReference type="PATRIC" id="fig|2287.6.peg.2729"/>
<feature type="transmembrane region" description="Helical" evidence="1">
    <location>
        <begin position="92"/>
        <end position="112"/>
    </location>
</feature>
<evidence type="ECO:0000313" key="15">
    <source>
        <dbReference type="Proteomes" id="UP000267993"/>
    </source>
</evidence>
<name>A0A0E3K973_SACSO</name>
<feature type="transmembrane region" description="Helical" evidence="1">
    <location>
        <begin position="6"/>
        <end position="23"/>
    </location>
</feature>
<dbReference type="EMBL" id="CP011057">
    <property type="protein sequence ID" value="AKA80065.1"/>
    <property type="molecule type" value="Genomic_DNA"/>
</dbReference>
<dbReference type="Proteomes" id="UP000033057">
    <property type="component" value="Chromosome"/>
</dbReference>
<dbReference type="EMBL" id="CP011055">
    <property type="protein sequence ID" value="AKA74680.1"/>
    <property type="molecule type" value="Genomic_DNA"/>
</dbReference>
<sequence length="113" mass="12891">MNNISWLKLALAVVIASITGSIVGVLEKFLILYPLIYIIQSFASLQLYSDLNNLYYWILRLALVLLNIRFIREVYETTAKLYDTEDMDEIPTNIGLLVVCAAVSIINIFEFIV</sequence>
<evidence type="ECO:0000313" key="6">
    <source>
        <dbReference type="EMBL" id="AZF71764.1"/>
    </source>
</evidence>
<keyword evidence="1" id="KW-0472">Membrane</keyword>
<evidence type="ECO:0000313" key="14">
    <source>
        <dbReference type="Proteomes" id="UP000033106"/>
    </source>
</evidence>
<dbReference type="EMBL" id="CP033236">
    <property type="protein sequence ID" value="AZF71764.1"/>
    <property type="molecule type" value="Genomic_DNA"/>
</dbReference>
<evidence type="ECO:0000313" key="19">
    <source>
        <dbReference type="Proteomes" id="UP000275843"/>
    </source>
</evidence>
<evidence type="ECO:0000313" key="7">
    <source>
        <dbReference type="EMBL" id="AZF74384.1"/>
    </source>
</evidence>
<dbReference type="KEGG" id="ssof:SULC_2559"/>
<evidence type="ECO:0000313" key="13">
    <source>
        <dbReference type="Proteomes" id="UP000033085"/>
    </source>
</evidence>
<keyword evidence="1" id="KW-0812">Transmembrane</keyword>
<dbReference type="KEGG" id="ssoa:SULA_2562"/>
<dbReference type="KEGG" id="ssol:SULB_2564"/>
<evidence type="ECO:0000313" key="18">
    <source>
        <dbReference type="Proteomes" id="UP000273443"/>
    </source>
</evidence>
<evidence type="ECO:0000313" key="11">
    <source>
        <dbReference type="EMBL" id="AZF84809.1"/>
    </source>
</evidence>
<dbReference type="EMBL" id="CP011056">
    <property type="protein sequence ID" value="AKA77374.1"/>
    <property type="molecule type" value="Genomic_DNA"/>
</dbReference>
<evidence type="ECO:0000313" key="8">
    <source>
        <dbReference type="EMBL" id="AZF77007.1"/>
    </source>
</evidence>
<dbReference type="EMBL" id="CP033238">
    <property type="protein sequence ID" value="AZF77007.1"/>
    <property type="molecule type" value="Genomic_DNA"/>
</dbReference>
<dbReference type="GeneID" id="44130523"/>
<accession>A0A0E3K973</accession>
<feature type="transmembrane region" description="Helical" evidence="1">
    <location>
        <begin position="54"/>
        <end position="71"/>
    </location>
</feature>
<protein>
    <submittedName>
        <fullName evidence="2">Uncharacterized protein</fullName>
    </submittedName>
</protein>
<dbReference type="Proteomes" id="UP000282269">
    <property type="component" value="Chromosome"/>
</dbReference>
<evidence type="ECO:0000313" key="10">
    <source>
        <dbReference type="EMBL" id="AZF82217.1"/>
    </source>
</evidence>
<evidence type="ECO:0000313" key="9">
    <source>
        <dbReference type="EMBL" id="AZF79612.1"/>
    </source>
</evidence>
<organism evidence="2 13">
    <name type="scientific">Saccharolobus solfataricus</name>
    <name type="common">Sulfolobus solfataricus</name>
    <dbReference type="NCBI Taxonomy" id="2287"/>
    <lineage>
        <taxon>Archaea</taxon>
        <taxon>Thermoproteota</taxon>
        <taxon>Thermoprotei</taxon>
        <taxon>Sulfolobales</taxon>
        <taxon>Sulfolobaceae</taxon>
        <taxon>Saccharolobus</taxon>
    </lineage>
</organism>
<dbReference type="Proteomes" id="UP000033085">
    <property type="component" value="Chromosome"/>
</dbReference>
<reference evidence="15 16" key="2">
    <citation type="journal article" date="2018" name="Proc. Natl. Acad. Sci. U.S.A.">
        <title>Nonmutational mechanism of inheritance in the Archaeon Sulfolobus solfataricus.</title>
        <authorList>
            <person name="Payne S."/>
            <person name="McCarthy S."/>
            <person name="Johnson T."/>
            <person name="North E."/>
            <person name="Blum P."/>
        </authorList>
    </citation>
    <scope>NUCLEOTIDE SEQUENCE [LARGE SCALE GENOMIC DNA]</scope>
    <source>
        <strain evidence="6 15">SARC-H</strain>
        <strain evidence="7 19">SARC-I</strain>
        <strain evidence="9 20">SARC-N</strain>
        <strain evidence="10 21">SARC-O</strain>
        <strain evidence="11 16">SUL120</strain>
        <strain evidence="5 17">SULG</strain>
        <strain evidence="8 18">SULM</strain>
    </source>
</reference>